<evidence type="ECO:0000313" key="2">
    <source>
        <dbReference type="EMBL" id="GAA1674252.1"/>
    </source>
</evidence>
<name>A0ABN2GNP5_9ACTN</name>
<evidence type="ECO:0000259" key="1">
    <source>
        <dbReference type="PROSITE" id="PS51186"/>
    </source>
</evidence>
<keyword evidence="3" id="KW-1185">Reference proteome</keyword>
<dbReference type="SUPFAM" id="SSF55729">
    <property type="entry name" value="Acyl-CoA N-acyltransferases (Nat)"/>
    <property type="match status" value="1"/>
</dbReference>
<organism evidence="2 3">
    <name type="scientific">Fodinicola feengrottensis</name>
    <dbReference type="NCBI Taxonomy" id="435914"/>
    <lineage>
        <taxon>Bacteria</taxon>
        <taxon>Bacillati</taxon>
        <taxon>Actinomycetota</taxon>
        <taxon>Actinomycetes</taxon>
        <taxon>Mycobacteriales</taxon>
        <taxon>Fodinicola</taxon>
    </lineage>
</organism>
<dbReference type="EMBL" id="BAAANY010000008">
    <property type="protein sequence ID" value="GAA1674252.1"/>
    <property type="molecule type" value="Genomic_DNA"/>
</dbReference>
<dbReference type="InterPro" id="IPR000182">
    <property type="entry name" value="GNAT_dom"/>
</dbReference>
<dbReference type="Pfam" id="PF00583">
    <property type="entry name" value="Acetyltransf_1"/>
    <property type="match status" value="1"/>
</dbReference>
<proteinExistence type="predicted"/>
<sequence length="208" mass="23518">MRWVIPAGPAEVTAVSDLLAGAAAWLHRDKHLDQWPDRFPAERLMEAIDQQSTYLVVDHGTPVATVTLDESPDKEFWSRDECLEPALYVSKLAIDRRCRGLGAQVLDWAQEQAYKRDAQWLRLDAWKTNDGLRRYYVGQEFTHVRTMDLAHRRSGALFQREAAPKPTPLWLVGADQPRPELATATSALLASATPRPLVVDSSKVFDDR</sequence>
<reference evidence="2 3" key="1">
    <citation type="journal article" date="2019" name="Int. J. Syst. Evol. Microbiol.">
        <title>The Global Catalogue of Microorganisms (GCM) 10K type strain sequencing project: providing services to taxonomists for standard genome sequencing and annotation.</title>
        <authorList>
            <consortium name="The Broad Institute Genomics Platform"/>
            <consortium name="The Broad Institute Genome Sequencing Center for Infectious Disease"/>
            <person name="Wu L."/>
            <person name="Ma J."/>
        </authorList>
    </citation>
    <scope>NUCLEOTIDE SEQUENCE [LARGE SCALE GENOMIC DNA]</scope>
    <source>
        <strain evidence="2 3">JCM 14718</strain>
    </source>
</reference>
<dbReference type="Gene3D" id="3.40.630.30">
    <property type="match status" value="1"/>
</dbReference>
<gene>
    <name evidence="2" type="ORF">GCM10009765_24530</name>
</gene>
<protein>
    <recommendedName>
        <fullName evidence="1">N-acetyltransferase domain-containing protein</fullName>
    </recommendedName>
</protein>
<evidence type="ECO:0000313" key="3">
    <source>
        <dbReference type="Proteomes" id="UP001500618"/>
    </source>
</evidence>
<accession>A0ABN2GNP5</accession>
<dbReference type="PROSITE" id="PS51186">
    <property type="entry name" value="GNAT"/>
    <property type="match status" value="1"/>
</dbReference>
<comment type="caution">
    <text evidence="2">The sequence shown here is derived from an EMBL/GenBank/DDBJ whole genome shotgun (WGS) entry which is preliminary data.</text>
</comment>
<feature type="domain" description="N-acetyltransferase" evidence="1">
    <location>
        <begin position="13"/>
        <end position="179"/>
    </location>
</feature>
<dbReference type="InterPro" id="IPR016181">
    <property type="entry name" value="Acyl_CoA_acyltransferase"/>
</dbReference>
<dbReference type="RefSeq" id="WP_344309891.1">
    <property type="nucleotide sequence ID" value="NZ_BAAANY010000008.1"/>
</dbReference>
<dbReference type="Proteomes" id="UP001500618">
    <property type="component" value="Unassembled WGS sequence"/>
</dbReference>